<dbReference type="OrthoDB" id="9000630at2"/>
<feature type="domain" description="YgjP-like metallopeptidase" evidence="1">
    <location>
        <begin position="112"/>
        <end position="172"/>
    </location>
</feature>
<dbReference type="InterPro" id="IPR053136">
    <property type="entry name" value="UTP_pyrophosphatase-like"/>
</dbReference>
<evidence type="ECO:0000313" key="3">
    <source>
        <dbReference type="Proteomes" id="UP000294593"/>
    </source>
</evidence>
<dbReference type="AlphaFoldDB" id="A0A4R6RNG5"/>
<gene>
    <name evidence="2" type="ORF">EV672_101288</name>
</gene>
<organism evidence="2 3">
    <name type="scientific">Aquabacterium commune</name>
    <dbReference type="NCBI Taxonomy" id="70586"/>
    <lineage>
        <taxon>Bacteria</taxon>
        <taxon>Pseudomonadati</taxon>
        <taxon>Pseudomonadota</taxon>
        <taxon>Betaproteobacteria</taxon>
        <taxon>Burkholderiales</taxon>
        <taxon>Aquabacterium</taxon>
    </lineage>
</organism>
<sequence length="190" mass="21688">MPSRSHPEQPLAQALRQPPSQPLRYLGGYPAHLLQQVQGLIDAGRLGETLSQRYPTLHEVRTDKALYDYVTELKARCMRGAAPISKVAYDSKLKVIQHALGTHTRVSRVQGGQLKAKREIRIASLFREAPPEFLNMIVVHELAHLKEREHDKAFYQLCRHMSPDYHQHEFDLRLWLTARDLGLMPGVAEA</sequence>
<dbReference type="PANTHER" id="PTHR30399:SF1">
    <property type="entry name" value="UTP PYROPHOSPHATASE"/>
    <property type="match status" value="1"/>
</dbReference>
<dbReference type="RefSeq" id="WP_133605792.1">
    <property type="nucleotide sequence ID" value="NZ_SNXW01000001.1"/>
</dbReference>
<proteinExistence type="predicted"/>
<comment type="caution">
    <text evidence="2">The sequence shown here is derived from an EMBL/GenBank/DDBJ whole genome shotgun (WGS) entry which is preliminary data.</text>
</comment>
<dbReference type="InterPro" id="IPR002725">
    <property type="entry name" value="YgjP-like_metallopeptidase"/>
</dbReference>
<evidence type="ECO:0000313" key="2">
    <source>
        <dbReference type="EMBL" id="TDP88144.1"/>
    </source>
</evidence>
<reference evidence="2 3" key="1">
    <citation type="submission" date="2019-03" db="EMBL/GenBank/DDBJ databases">
        <title>Genomic Encyclopedia of Type Strains, Phase IV (KMG-IV): sequencing the most valuable type-strain genomes for metagenomic binning, comparative biology and taxonomic classification.</title>
        <authorList>
            <person name="Goeker M."/>
        </authorList>
    </citation>
    <scope>NUCLEOTIDE SEQUENCE [LARGE SCALE GENOMIC DNA]</scope>
    <source>
        <strain evidence="2 3">DSM 11901</strain>
    </source>
</reference>
<dbReference type="Pfam" id="PF01863">
    <property type="entry name" value="YgjP-like"/>
    <property type="match status" value="1"/>
</dbReference>
<protein>
    <recommendedName>
        <fullName evidence="1">YgjP-like metallopeptidase domain-containing protein</fullName>
    </recommendedName>
</protein>
<evidence type="ECO:0000259" key="1">
    <source>
        <dbReference type="Pfam" id="PF01863"/>
    </source>
</evidence>
<accession>A0A4R6RNG5</accession>
<name>A0A4R6RNG5_9BURK</name>
<keyword evidence="3" id="KW-1185">Reference proteome</keyword>
<dbReference type="PANTHER" id="PTHR30399">
    <property type="entry name" value="UNCHARACTERIZED PROTEIN YGJP"/>
    <property type="match status" value="1"/>
</dbReference>
<dbReference type="Gene3D" id="3.30.2010.10">
    <property type="entry name" value="Metalloproteases ('zincins'), catalytic domain"/>
    <property type="match status" value="1"/>
</dbReference>
<dbReference type="EMBL" id="SNXW01000001">
    <property type="protein sequence ID" value="TDP88144.1"/>
    <property type="molecule type" value="Genomic_DNA"/>
</dbReference>
<dbReference type="Proteomes" id="UP000294593">
    <property type="component" value="Unassembled WGS sequence"/>
</dbReference>
<dbReference type="CDD" id="cd07344">
    <property type="entry name" value="M48_yhfN_like"/>
    <property type="match status" value="1"/>
</dbReference>